<keyword evidence="1" id="KW-0949">S-adenosyl-L-methionine</keyword>
<protein>
    <submittedName>
        <fullName evidence="6">Radical SAM protein</fullName>
    </submittedName>
</protein>
<keyword evidence="4" id="KW-0411">Iron-sulfur</keyword>
<dbReference type="PANTHER" id="PTHR43075">
    <property type="entry name" value="FORMATE LYASE ACTIVATING ENZYME, PUTATIVE (AFU_ORTHOLOGUE AFUA_2G15630)-RELATED"/>
    <property type="match status" value="1"/>
</dbReference>
<dbReference type="AlphaFoldDB" id="A0A7V5HZC3"/>
<feature type="domain" description="Radical SAM core" evidence="5">
    <location>
        <begin position="3"/>
        <end position="130"/>
    </location>
</feature>
<dbReference type="GO" id="GO:0046872">
    <property type="term" value="F:metal ion binding"/>
    <property type="evidence" value="ECO:0007669"/>
    <property type="project" value="UniProtKB-KW"/>
</dbReference>
<comment type="caution">
    <text evidence="6">The sequence shown here is derived from an EMBL/GenBank/DDBJ whole genome shotgun (WGS) entry which is preliminary data.</text>
</comment>
<proteinExistence type="predicted"/>
<dbReference type="GO" id="GO:0003824">
    <property type="term" value="F:catalytic activity"/>
    <property type="evidence" value="ECO:0007669"/>
    <property type="project" value="InterPro"/>
</dbReference>
<feature type="non-terminal residue" evidence="6">
    <location>
        <position position="1"/>
    </location>
</feature>
<sequence>IFLTHCSLRCVFCQNYPISQLGYGKKITIERLAEIMLILQKRGCHNINFVTPTHFTPQILAAIDRAIDGGLKIPIVYNCGGYEKVETLKLLEGIVDIYLPDIKYGGEEEAKRYSNAQDYFEVAKKAVKEMYRQVGELKLSPDGIACKGLIIRHLVLPNDISKSEKVLKFIKEEISSETYVSIMNQYFPAYKALHLNELNRKVKKEEYRKVLNLARRLGLEKGWKQTVKEV</sequence>
<dbReference type="InterPro" id="IPR007197">
    <property type="entry name" value="rSAM"/>
</dbReference>
<evidence type="ECO:0000256" key="3">
    <source>
        <dbReference type="ARBA" id="ARBA00023004"/>
    </source>
</evidence>
<dbReference type="Proteomes" id="UP000886070">
    <property type="component" value="Unassembled WGS sequence"/>
</dbReference>
<evidence type="ECO:0000313" key="6">
    <source>
        <dbReference type="EMBL" id="HHF98196.1"/>
    </source>
</evidence>
<keyword evidence="2" id="KW-0479">Metal-binding</keyword>
<dbReference type="InterPro" id="IPR058240">
    <property type="entry name" value="rSAM_sf"/>
</dbReference>
<dbReference type="EMBL" id="DRTT01000053">
    <property type="protein sequence ID" value="HHF98196.1"/>
    <property type="molecule type" value="Genomic_DNA"/>
</dbReference>
<dbReference type="SFLD" id="SFLDS00029">
    <property type="entry name" value="Radical_SAM"/>
    <property type="match status" value="1"/>
</dbReference>
<reference evidence="6" key="1">
    <citation type="journal article" date="2020" name="mSystems">
        <title>Genome- and Community-Level Interaction Insights into Carbon Utilization and Element Cycling Functions of Hydrothermarchaeota in Hydrothermal Sediment.</title>
        <authorList>
            <person name="Zhou Z."/>
            <person name="Liu Y."/>
            <person name="Xu W."/>
            <person name="Pan J."/>
            <person name="Luo Z.H."/>
            <person name="Li M."/>
        </authorList>
    </citation>
    <scope>NUCLEOTIDE SEQUENCE [LARGE SCALE GENOMIC DNA]</scope>
    <source>
        <strain evidence="6">HyVt-92</strain>
    </source>
</reference>
<dbReference type="InterPro" id="IPR013785">
    <property type="entry name" value="Aldolase_TIM"/>
</dbReference>
<dbReference type="Pfam" id="PF04055">
    <property type="entry name" value="Radical_SAM"/>
    <property type="match status" value="1"/>
</dbReference>
<keyword evidence="3" id="KW-0408">Iron</keyword>
<dbReference type="GO" id="GO:0051536">
    <property type="term" value="F:iron-sulfur cluster binding"/>
    <property type="evidence" value="ECO:0007669"/>
    <property type="project" value="UniProtKB-KW"/>
</dbReference>
<dbReference type="CDD" id="cd01335">
    <property type="entry name" value="Radical_SAM"/>
    <property type="match status" value="1"/>
</dbReference>
<dbReference type="PANTHER" id="PTHR43075:SF1">
    <property type="entry name" value="FORMATE LYASE ACTIVATING ENZYME, PUTATIVE (AFU_ORTHOLOGUE AFUA_2G15630)-RELATED"/>
    <property type="match status" value="1"/>
</dbReference>
<name>A0A7V5HZC3_UNCAE</name>
<dbReference type="SUPFAM" id="SSF102114">
    <property type="entry name" value="Radical SAM enzymes"/>
    <property type="match status" value="1"/>
</dbReference>
<evidence type="ECO:0000256" key="2">
    <source>
        <dbReference type="ARBA" id="ARBA00022723"/>
    </source>
</evidence>
<organism evidence="6">
    <name type="scientific">Aerophobetes bacterium</name>
    <dbReference type="NCBI Taxonomy" id="2030807"/>
    <lineage>
        <taxon>Bacteria</taxon>
        <taxon>Candidatus Aerophobota</taxon>
    </lineage>
</organism>
<gene>
    <name evidence="6" type="ORF">ENL39_01760</name>
</gene>
<accession>A0A7V5HZC3</accession>
<evidence type="ECO:0000259" key="5">
    <source>
        <dbReference type="Pfam" id="PF04055"/>
    </source>
</evidence>
<evidence type="ECO:0000256" key="4">
    <source>
        <dbReference type="ARBA" id="ARBA00023014"/>
    </source>
</evidence>
<dbReference type="InterPro" id="IPR040085">
    <property type="entry name" value="MJ0674-like"/>
</dbReference>
<evidence type="ECO:0000256" key="1">
    <source>
        <dbReference type="ARBA" id="ARBA00022691"/>
    </source>
</evidence>
<dbReference type="Gene3D" id="3.20.20.70">
    <property type="entry name" value="Aldolase class I"/>
    <property type="match status" value="1"/>
</dbReference>